<keyword evidence="1" id="KW-0812">Transmembrane</keyword>
<evidence type="ECO:0000313" key="2">
    <source>
        <dbReference type="EMBL" id="VVD64589.1"/>
    </source>
</evidence>
<gene>
    <name evidence="2" type="ORF">PPN31114_00280</name>
</gene>
<dbReference type="EMBL" id="CABPSK010000001">
    <property type="protein sequence ID" value="VVD64589.1"/>
    <property type="molecule type" value="Genomic_DNA"/>
</dbReference>
<dbReference type="GeneID" id="300402353"/>
<dbReference type="OrthoDB" id="8943261at2"/>
<dbReference type="Proteomes" id="UP000366945">
    <property type="component" value="Unassembled WGS sequence"/>
</dbReference>
<dbReference type="AlphaFoldDB" id="A0A5E4RRB7"/>
<sequence>MAASAQHSVWGFTVSALPHRILICQPTNLSTPTTAIDTQLCPPEGDQQFAVVSIPPSQTSMTSPQLDIPQMAGFWTLAFATVIGLWFVSAQVGAIVGFIRRG</sequence>
<evidence type="ECO:0000256" key="1">
    <source>
        <dbReference type="SAM" id="Phobius"/>
    </source>
</evidence>
<name>A0A5E4RRB7_9BURK</name>
<evidence type="ECO:0000313" key="3">
    <source>
        <dbReference type="Proteomes" id="UP000366945"/>
    </source>
</evidence>
<dbReference type="RefSeq" id="WP_150677717.1">
    <property type="nucleotide sequence ID" value="NZ_CABPSK010000001.1"/>
</dbReference>
<reference evidence="2 3" key="1">
    <citation type="submission" date="2019-08" db="EMBL/GenBank/DDBJ databases">
        <authorList>
            <person name="Peeters C."/>
        </authorList>
    </citation>
    <scope>NUCLEOTIDE SEQUENCE [LARGE SCALE GENOMIC DNA]</scope>
    <source>
        <strain evidence="2 3">LMG 31114</strain>
    </source>
</reference>
<organism evidence="2 3">
    <name type="scientific">Pandoraea pneumonica</name>
    <dbReference type="NCBI Taxonomy" id="2508299"/>
    <lineage>
        <taxon>Bacteria</taxon>
        <taxon>Pseudomonadati</taxon>
        <taxon>Pseudomonadota</taxon>
        <taxon>Betaproteobacteria</taxon>
        <taxon>Burkholderiales</taxon>
        <taxon>Burkholderiaceae</taxon>
        <taxon>Pandoraea</taxon>
    </lineage>
</organism>
<protein>
    <submittedName>
        <fullName evidence="2">Uncharacterized protein</fullName>
    </submittedName>
</protein>
<feature type="transmembrane region" description="Helical" evidence="1">
    <location>
        <begin position="74"/>
        <end position="99"/>
    </location>
</feature>
<keyword evidence="3" id="KW-1185">Reference proteome</keyword>
<proteinExistence type="predicted"/>
<accession>A0A5E4RRB7</accession>
<keyword evidence="1" id="KW-1133">Transmembrane helix</keyword>
<keyword evidence="1" id="KW-0472">Membrane</keyword>